<keyword evidence="1" id="KW-0812">Transmembrane</keyword>
<evidence type="ECO:0000259" key="2">
    <source>
        <dbReference type="Pfam" id="PF20151"/>
    </source>
</evidence>
<dbReference type="Pfam" id="PF20151">
    <property type="entry name" value="DUF6533"/>
    <property type="match status" value="1"/>
</dbReference>
<dbReference type="Proteomes" id="UP000054166">
    <property type="component" value="Unassembled WGS sequence"/>
</dbReference>
<evidence type="ECO:0000313" key="4">
    <source>
        <dbReference type="Proteomes" id="UP000054166"/>
    </source>
</evidence>
<evidence type="ECO:0000313" key="3">
    <source>
        <dbReference type="EMBL" id="KIM75620.1"/>
    </source>
</evidence>
<keyword evidence="4" id="KW-1185">Reference proteome</keyword>
<organism evidence="3 4">
    <name type="scientific">Piloderma croceum (strain F 1598)</name>
    <dbReference type="NCBI Taxonomy" id="765440"/>
    <lineage>
        <taxon>Eukaryota</taxon>
        <taxon>Fungi</taxon>
        <taxon>Dikarya</taxon>
        <taxon>Basidiomycota</taxon>
        <taxon>Agaricomycotina</taxon>
        <taxon>Agaricomycetes</taxon>
        <taxon>Agaricomycetidae</taxon>
        <taxon>Atheliales</taxon>
        <taxon>Atheliaceae</taxon>
        <taxon>Piloderma</taxon>
    </lineage>
</organism>
<feature type="domain" description="DUF6533" evidence="2">
    <location>
        <begin position="28"/>
        <end position="70"/>
    </location>
</feature>
<dbReference type="AlphaFoldDB" id="A0A0C3ESX9"/>
<feature type="transmembrane region" description="Helical" evidence="1">
    <location>
        <begin position="105"/>
        <end position="128"/>
    </location>
</feature>
<sequence>MSAPSTTSYYPFDAGAPAVFSRDKTGNYIFIAFLWLLIYDHAITLDKEVEWIWTLRWRLPKIIFLINRYIVTSLLILDHSVVLNFTIAELLLLIRVSSLYGHHKLFVWILGTLYVLALGAAVGLQAWYGRQWQVVLYYKDLPGCWLYTPGATNPIQWHMVVFLSVEGALMLLTAYKVLSYFHKDMNPAITVLARDSLVYFIIIFVCLVTIVAKDIRGTGVATLIQIASLLSWLDA</sequence>
<reference evidence="3 4" key="1">
    <citation type="submission" date="2014-04" db="EMBL/GenBank/DDBJ databases">
        <authorList>
            <consortium name="DOE Joint Genome Institute"/>
            <person name="Kuo A."/>
            <person name="Tarkka M."/>
            <person name="Buscot F."/>
            <person name="Kohler A."/>
            <person name="Nagy L.G."/>
            <person name="Floudas D."/>
            <person name="Copeland A."/>
            <person name="Barry K.W."/>
            <person name="Cichocki N."/>
            <person name="Veneault-Fourrey C."/>
            <person name="LaButti K."/>
            <person name="Lindquist E.A."/>
            <person name="Lipzen A."/>
            <person name="Lundell T."/>
            <person name="Morin E."/>
            <person name="Murat C."/>
            <person name="Sun H."/>
            <person name="Tunlid A."/>
            <person name="Henrissat B."/>
            <person name="Grigoriev I.V."/>
            <person name="Hibbett D.S."/>
            <person name="Martin F."/>
            <person name="Nordberg H.P."/>
            <person name="Cantor M.N."/>
            <person name="Hua S.X."/>
        </authorList>
    </citation>
    <scope>NUCLEOTIDE SEQUENCE [LARGE SCALE GENOMIC DNA]</scope>
    <source>
        <strain evidence="3 4">F 1598</strain>
    </source>
</reference>
<accession>A0A0C3ESX9</accession>
<reference evidence="4" key="2">
    <citation type="submission" date="2015-01" db="EMBL/GenBank/DDBJ databases">
        <title>Evolutionary Origins and Diversification of the Mycorrhizal Mutualists.</title>
        <authorList>
            <consortium name="DOE Joint Genome Institute"/>
            <consortium name="Mycorrhizal Genomics Consortium"/>
            <person name="Kohler A."/>
            <person name="Kuo A."/>
            <person name="Nagy L.G."/>
            <person name="Floudas D."/>
            <person name="Copeland A."/>
            <person name="Barry K.W."/>
            <person name="Cichocki N."/>
            <person name="Veneault-Fourrey C."/>
            <person name="LaButti K."/>
            <person name="Lindquist E.A."/>
            <person name="Lipzen A."/>
            <person name="Lundell T."/>
            <person name="Morin E."/>
            <person name="Murat C."/>
            <person name="Riley R."/>
            <person name="Ohm R."/>
            <person name="Sun H."/>
            <person name="Tunlid A."/>
            <person name="Henrissat B."/>
            <person name="Grigoriev I.V."/>
            <person name="Hibbett D.S."/>
            <person name="Martin F."/>
        </authorList>
    </citation>
    <scope>NUCLEOTIDE SEQUENCE [LARGE SCALE GENOMIC DNA]</scope>
    <source>
        <strain evidence="4">F 1598</strain>
    </source>
</reference>
<feature type="transmembrane region" description="Helical" evidence="1">
    <location>
        <begin position="65"/>
        <end position="93"/>
    </location>
</feature>
<dbReference type="OrthoDB" id="2742807at2759"/>
<proteinExistence type="predicted"/>
<keyword evidence="1" id="KW-1133">Transmembrane helix</keyword>
<dbReference type="HOGENOM" id="CLU_035509_12_0_1"/>
<feature type="transmembrane region" description="Helical" evidence="1">
    <location>
        <begin position="28"/>
        <end position="45"/>
    </location>
</feature>
<dbReference type="InParanoid" id="A0A0C3ESX9"/>
<keyword evidence="1" id="KW-0472">Membrane</keyword>
<feature type="transmembrane region" description="Helical" evidence="1">
    <location>
        <begin position="196"/>
        <end position="212"/>
    </location>
</feature>
<feature type="transmembrane region" description="Helical" evidence="1">
    <location>
        <begin position="155"/>
        <end position="175"/>
    </location>
</feature>
<protein>
    <recommendedName>
        <fullName evidence="2">DUF6533 domain-containing protein</fullName>
    </recommendedName>
</protein>
<evidence type="ECO:0000256" key="1">
    <source>
        <dbReference type="SAM" id="Phobius"/>
    </source>
</evidence>
<name>A0A0C3ESX9_PILCF</name>
<dbReference type="InterPro" id="IPR045340">
    <property type="entry name" value="DUF6533"/>
</dbReference>
<gene>
    <name evidence="3" type="ORF">PILCRDRAFT_668460</name>
</gene>
<dbReference type="EMBL" id="KN833044">
    <property type="protein sequence ID" value="KIM75620.1"/>
    <property type="molecule type" value="Genomic_DNA"/>
</dbReference>